<sequence>MLIKARRLFHRYIFLSCLMAYATSLALWRITCPCSSFFLLKIHLQPTALRPSGKCTSSHVPFSWSASISSCIATCHAVDSALLIASA</sequence>
<reference evidence="2" key="1">
    <citation type="submission" date="2018-01" db="EMBL/GenBank/DDBJ databases">
        <title>An insight into the sialome of Amazonian anophelines.</title>
        <authorList>
            <person name="Ribeiro J.M."/>
            <person name="Scarpassa V."/>
            <person name="Calvo E."/>
        </authorList>
    </citation>
    <scope>NUCLEOTIDE SEQUENCE</scope>
</reference>
<keyword evidence="1" id="KW-1133">Transmembrane helix</keyword>
<feature type="transmembrane region" description="Helical" evidence="1">
    <location>
        <begin position="12"/>
        <end position="30"/>
    </location>
</feature>
<keyword evidence="1" id="KW-0812">Transmembrane</keyword>
<protein>
    <submittedName>
        <fullName evidence="2">Putative secreted protein</fullName>
    </submittedName>
</protein>
<accession>A0A2M4DN04</accession>
<evidence type="ECO:0000313" key="2">
    <source>
        <dbReference type="EMBL" id="MBW78901.1"/>
    </source>
</evidence>
<name>A0A2M4DN04_ANODA</name>
<evidence type="ECO:0000256" key="1">
    <source>
        <dbReference type="SAM" id="Phobius"/>
    </source>
</evidence>
<keyword evidence="1" id="KW-0472">Membrane</keyword>
<proteinExistence type="predicted"/>
<dbReference type="EMBL" id="GGFL01014723">
    <property type="protein sequence ID" value="MBW78901.1"/>
    <property type="molecule type" value="Transcribed_RNA"/>
</dbReference>
<dbReference type="AlphaFoldDB" id="A0A2M4DN04"/>
<organism evidence="2">
    <name type="scientific">Anopheles darlingi</name>
    <name type="common">Mosquito</name>
    <dbReference type="NCBI Taxonomy" id="43151"/>
    <lineage>
        <taxon>Eukaryota</taxon>
        <taxon>Metazoa</taxon>
        <taxon>Ecdysozoa</taxon>
        <taxon>Arthropoda</taxon>
        <taxon>Hexapoda</taxon>
        <taxon>Insecta</taxon>
        <taxon>Pterygota</taxon>
        <taxon>Neoptera</taxon>
        <taxon>Endopterygota</taxon>
        <taxon>Diptera</taxon>
        <taxon>Nematocera</taxon>
        <taxon>Culicoidea</taxon>
        <taxon>Culicidae</taxon>
        <taxon>Anophelinae</taxon>
        <taxon>Anopheles</taxon>
    </lineage>
</organism>